<accession>A0A7X3LVL4</accession>
<dbReference type="InterPro" id="IPR003018">
    <property type="entry name" value="GAF"/>
</dbReference>
<proteinExistence type="predicted"/>
<reference evidence="5 6" key="1">
    <citation type="submission" date="2019-12" db="EMBL/GenBank/DDBJ databases">
        <authorList>
            <person name="Li M."/>
        </authorList>
    </citation>
    <scope>NUCLEOTIDE SEQUENCE [LARGE SCALE GENOMIC DNA]</scope>
    <source>
        <strain evidence="5 6">GBMRC 2046</strain>
    </source>
</reference>
<dbReference type="AlphaFoldDB" id="A0A7X3LVL4"/>
<dbReference type="PANTHER" id="PTHR43547:SF2">
    <property type="entry name" value="HYBRID SIGNAL TRANSDUCTION HISTIDINE KINASE C"/>
    <property type="match status" value="1"/>
</dbReference>
<dbReference type="EC" id="2.7.13.3" evidence="2"/>
<comment type="caution">
    <text evidence="5">The sequence shown here is derived from an EMBL/GenBank/DDBJ whole genome shotgun (WGS) entry which is preliminary data.</text>
</comment>
<dbReference type="InterPro" id="IPR003661">
    <property type="entry name" value="HisK_dim/P_dom"/>
</dbReference>
<dbReference type="Gene3D" id="3.30.565.10">
    <property type="entry name" value="Histidine kinase-like ATPase, C-terminal domain"/>
    <property type="match status" value="1"/>
</dbReference>
<dbReference type="EMBL" id="WUMV01000006">
    <property type="protein sequence ID" value="MXN65845.1"/>
    <property type="molecule type" value="Genomic_DNA"/>
</dbReference>
<dbReference type="InterPro" id="IPR004358">
    <property type="entry name" value="Sig_transdc_His_kin-like_C"/>
</dbReference>
<evidence type="ECO:0000259" key="4">
    <source>
        <dbReference type="PROSITE" id="PS50109"/>
    </source>
</evidence>
<dbReference type="InterPro" id="IPR003594">
    <property type="entry name" value="HATPase_dom"/>
</dbReference>
<dbReference type="SUPFAM" id="SSF55781">
    <property type="entry name" value="GAF domain-like"/>
    <property type="match status" value="1"/>
</dbReference>
<dbReference type="Pfam" id="PF00512">
    <property type="entry name" value="HisKA"/>
    <property type="match status" value="1"/>
</dbReference>
<dbReference type="InterPro" id="IPR036097">
    <property type="entry name" value="HisK_dim/P_sf"/>
</dbReference>
<comment type="catalytic activity">
    <reaction evidence="1">
        <text>ATP + protein L-histidine = ADP + protein N-phospho-L-histidine.</text>
        <dbReference type="EC" id="2.7.13.3"/>
    </reaction>
</comment>
<dbReference type="InterPro" id="IPR036890">
    <property type="entry name" value="HATPase_C_sf"/>
</dbReference>
<keyword evidence="6" id="KW-1185">Reference proteome</keyword>
<dbReference type="Pfam" id="PF02518">
    <property type="entry name" value="HATPase_c"/>
    <property type="match status" value="1"/>
</dbReference>
<evidence type="ECO:0000256" key="3">
    <source>
        <dbReference type="ARBA" id="ARBA00022553"/>
    </source>
</evidence>
<dbReference type="CDD" id="cd00082">
    <property type="entry name" value="HisKA"/>
    <property type="match status" value="1"/>
</dbReference>
<dbReference type="PANTHER" id="PTHR43547">
    <property type="entry name" value="TWO-COMPONENT HISTIDINE KINASE"/>
    <property type="match status" value="1"/>
</dbReference>
<dbReference type="SMART" id="SM00388">
    <property type="entry name" value="HisKA"/>
    <property type="match status" value="1"/>
</dbReference>
<evidence type="ECO:0000256" key="1">
    <source>
        <dbReference type="ARBA" id="ARBA00000085"/>
    </source>
</evidence>
<dbReference type="Gene3D" id="3.30.450.40">
    <property type="match status" value="1"/>
</dbReference>
<dbReference type="SUPFAM" id="SSF55874">
    <property type="entry name" value="ATPase domain of HSP90 chaperone/DNA topoisomerase II/histidine kinase"/>
    <property type="match status" value="1"/>
</dbReference>
<feature type="domain" description="Histidine kinase" evidence="4">
    <location>
        <begin position="242"/>
        <end position="461"/>
    </location>
</feature>
<dbReference type="Proteomes" id="UP000433101">
    <property type="component" value="Unassembled WGS sequence"/>
</dbReference>
<dbReference type="SMART" id="SM00387">
    <property type="entry name" value="HATPase_c"/>
    <property type="match status" value="1"/>
</dbReference>
<dbReference type="CDD" id="cd00075">
    <property type="entry name" value="HATPase"/>
    <property type="match status" value="1"/>
</dbReference>
<organism evidence="5 6">
    <name type="scientific">Stappia sediminis</name>
    <dbReference type="NCBI Taxonomy" id="2692190"/>
    <lineage>
        <taxon>Bacteria</taxon>
        <taxon>Pseudomonadati</taxon>
        <taxon>Pseudomonadota</taxon>
        <taxon>Alphaproteobacteria</taxon>
        <taxon>Hyphomicrobiales</taxon>
        <taxon>Stappiaceae</taxon>
        <taxon>Stappia</taxon>
    </lineage>
</organism>
<dbReference type="Pfam" id="PF01590">
    <property type="entry name" value="GAF"/>
    <property type="match status" value="1"/>
</dbReference>
<dbReference type="GO" id="GO:0000155">
    <property type="term" value="F:phosphorelay sensor kinase activity"/>
    <property type="evidence" value="ECO:0007669"/>
    <property type="project" value="InterPro"/>
</dbReference>
<protein>
    <recommendedName>
        <fullName evidence="2">histidine kinase</fullName>
        <ecNumber evidence="2">2.7.13.3</ecNumber>
    </recommendedName>
</protein>
<evidence type="ECO:0000256" key="2">
    <source>
        <dbReference type="ARBA" id="ARBA00012438"/>
    </source>
</evidence>
<evidence type="ECO:0000313" key="6">
    <source>
        <dbReference type="Proteomes" id="UP000433101"/>
    </source>
</evidence>
<dbReference type="InterPro" id="IPR029016">
    <property type="entry name" value="GAF-like_dom_sf"/>
</dbReference>
<name>A0A7X3LVL4_9HYPH</name>
<gene>
    <name evidence="5" type="ORF">GR183_13100</name>
</gene>
<dbReference type="PROSITE" id="PS50109">
    <property type="entry name" value="HIS_KIN"/>
    <property type="match status" value="1"/>
</dbReference>
<dbReference type="PRINTS" id="PR00344">
    <property type="entry name" value="BCTRLSENSOR"/>
</dbReference>
<dbReference type="SUPFAM" id="SSF47384">
    <property type="entry name" value="Homodimeric domain of signal transducing histidine kinase"/>
    <property type="match status" value="1"/>
</dbReference>
<dbReference type="Gene3D" id="1.10.287.130">
    <property type="match status" value="1"/>
</dbReference>
<evidence type="ECO:0000313" key="5">
    <source>
        <dbReference type="EMBL" id="MXN65845.1"/>
    </source>
</evidence>
<keyword evidence="3" id="KW-0597">Phosphoprotein</keyword>
<sequence length="461" mass="49831">MSIAALQPHRLVKIDDKEFTDGAARRKVLRNQSADERPGALVSTPTSALATSRTDLLLRIAESISGEVGVSFLKALVAALQETMDVSLALITVGEGHPTNRARAIFALREGEEVEDISYDLAGTPCGVVYSGQRIVIPCDLAERFPREEGFSSYVGVPLFSEGETVGGHLAVFSVTPIEDPAFAESLVRIFGQRVEAERRQAAAAEMRERLIDDLRENSTRLRRRYQALRAANAFKTRLLGMIAHDLRNPLAAITSQAELIKTHLCGKEPNIERAVANAERVVASADRMSARIGSTLQEVRRETSSLAINPVSVDIGVLVSTAVEVNRPAADRKKISISTKDGACRLCSCDEDLLLDAVDNLVSNAIKYSHSGSGVEIEWGMAGERLCISVRDQGQGLTKEDLERAFQPFQPLSAKPTAGEASVGLGLSNVREIAEAHGGRVWAESEGKGRGATFHLEIPL</sequence>
<dbReference type="InterPro" id="IPR005467">
    <property type="entry name" value="His_kinase_dom"/>
</dbReference>